<feature type="compositionally biased region" description="Basic and acidic residues" evidence="2">
    <location>
        <begin position="824"/>
        <end position="839"/>
    </location>
</feature>
<feature type="compositionally biased region" description="Basic and acidic residues" evidence="2">
    <location>
        <begin position="2596"/>
        <end position="2609"/>
    </location>
</feature>
<feature type="region of interest" description="Disordered" evidence="2">
    <location>
        <begin position="527"/>
        <end position="589"/>
    </location>
</feature>
<dbReference type="EMBL" id="AEYJ02001662">
    <property type="protein sequence ID" value="KFH00388.1"/>
    <property type="molecule type" value="Genomic_DNA"/>
</dbReference>
<dbReference type="EC" id="2.3.2.27" evidence="1"/>
<protein>
    <recommendedName>
        <fullName evidence="1">E3 ubiquitin-protein ligase</fullName>
        <ecNumber evidence="1">2.3.2.27</ecNumber>
    </recommendedName>
</protein>
<dbReference type="UniPathway" id="UPA00143"/>
<feature type="signal peptide" evidence="3">
    <location>
        <begin position="1"/>
        <end position="21"/>
    </location>
</feature>
<feature type="region of interest" description="Disordered" evidence="2">
    <location>
        <begin position="390"/>
        <end position="474"/>
    </location>
</feature>
<dbReference type="PANTHER" id="PTHR21497:SF24">
    <property type="entry name" value="E3 UBIQUITIN-PROTEIN LIGASE UBR1"/>
    <property type="match status" value="1"/>
</dbReference>
<feature type="domain" description="E3 ubiquitin-protein ligase UBR-like C-terminal" evidence="4">
    <location>
        <begin position="2867"/>
        <end position="3004"/>
    </location>
</feature>
<organism evidence="5 6">
    <name type="scientific">Toxoplasma gondii VAND</name>
    <dbReference type="NCBI Taxonomy" id="933077"/>
    <lineage>
        <taxon>Eukaryota</taxon>
        <taxon>Sar</taxon>
        <taxon>Alveolata</taxon>
        <taxon>Apicomplexa</taxon>
        <taxon>Conoidasida</taxon>
        <taxon>Coccidia</taxon>
        <taxon>Eucoccidiorida</taxon>
        <taxon>Eimeriorina</taxon>
        <taxon>Sarcocystidae</taxon>
        <taxon>Toxoplasma</taxon>
    </lineage>
</organism>
<feature type="compositionally biased region" description="Basic and acidic residues" evidence="2">
    <location>
        <begin position="1715"/>
        <end position="1732"/>
    </location>
</feature>
<dbReference type="GO" id="GO:0071596">
    <property type="term" value="P:ubiquitin-dependent protein catabolic process via the N-end rule pathway"/>
    <property type="evidence" value="ECO:0007669"/>
    <property type="project" value="UniProtKB-UniRule"/>
</dbReference>
<dbReference type="GO" id="GO:0008270">
    <property type="term" value="F:zinc ion binding"/>
    <property type="evidence" value="ECO:0007669"/>
    <property type="project" value="UniProtKB-UniRule"/>
</dbReference>
<feature type="compositionally biased region" description="Low complexity" evidence="2">
    <location>
        <begin position="1811"/>
        <end position="1829"/>
    </location>
</feature>
<evidence type="ECO:0000259" key="4">
    <source>
        <dbReference type="Pfam" id="PF18995"/>
    </source>
</evidence>
<dbReference type="Proteomes" id="UP000028840">
    <property type="component" value="Unassembled WGS sequence"/>
</dbReference>
<feature type="compositionally biased region" description="Basic and acidic residues" evidence="2">
    <location>
        <begin position="1966"/>
        <end position="1975"/>
    </location>
</feature>
<dbReference type="GO" id="GO:0016567">
    <property type="term" value="P:protein ubiquitination"/>
    <property type="evidence" value="ECO:0007669"/>
    <property type="project" value="UniProtKB-UniRule"/>
</dbReference>
<evidence type="ECO:0000256" key="2">
    <source>
        <dbReference type="SAM" id="MobiDB-lite"/>
    </source>
</evidence>
<dbReference type="Pfam" id="PF18995">
    <property type="entry name" value="PRT6_C"/>
    <property type="match status" value="1"/>
</dbReference>
<dbReference type="PANTHER" id="PTHR21497">
    <property type="entry name" value="UBIQUITIN LIGASE E3 ALPHA-RELATED"/>
    <property type="match status" value="1"/>
</dbReference>
<feature type="compositionally biased region" description="Low complexity" evidence="2">
    <location>
        <begin position="276"/>
        <end position="297"/>
    </location>
</feature>
<feature type="compositionally biased region" description="Basic and acidic residues" evidence="2">
    <location>
        <begin position="2756"/>
        <end position="2782"/>
    </location>
</feature>
<comment type="catalytic activity">
    <reaction evidence="1">
        <text>S-ubiquitinyl-[E2 ubiquitin-conjugating enzyme]-L-cysteine + [acceptor protein]-L-lysine = [E2 ubiquitin-conjugating enzyme]-L-cysteine + N(6)-ubiquitinyl-[acceptor protein]-L-lysine.</text>
        <dbReference type="EC" id="2.3.2.27"/>
    </reaction>
</comment>
<feature type="compositionally biased region" description="Basic and acidic residues" evidence="2">
    <location>
        <begin position="2799"/>
        <end position="2819"/>
    </location>
</feature>
<feature type="compositionally biased region" description="Basic residues" evidence="2">
    <location>
        <begin position="1684"/>
        <end position="1695"/>
    </location>
</feature>
<keyword evidence="1" id="KW-0833">Ubl conjugation pathway</keyword>
<feature type="region of interest" description="Disordered" evidence="2">
    <location>
        <begin position="2258"/>
        <end position="2277"/>
    </location>
</feature>
<feature type="compositionally biased region" description="Gly residues" evidence="2">
    <location>
        <begin position="427"/>
        <end position="440"/>
    </location>
</feature>
<feature type="region of interest" description="Disordered" evidence="2">
    <location>
        <begin position="1007"/>
        <end position="1088"/>
    </location>
</feature>
<proteinExistence type="inferred from homology"/>
<feature type="compositionally biased region" description="Basic and acidic residues" evidence="2">
    <location>
        <begin position="1933"/>
        <end position="1945"/>
    </location>
</feature>
<feature type="region of interest" description="Disordered" evidence="2">
    <location>
        <begin position="1341"/>
        <end position="1415"/>
    </location>
</feature>
<feature type="compositionally biased region" description="Basic and acidic residues" evidence="2">
    <location>
        <begin position="2465"/>
        <end position="2496"/>
    </location>
</feature>
<comment type="function">
    <text evidence="1">Ubiquitin ligase protein which is a component of the N-end rule pathway. Recognizes and binds to proteins bearing specific N-terminal residues that are destabilizing according to the N-end rule, leading to their ubiquitination and subsequent degradation.</text>
</comment>
<feature type="region of interest" description="Disordered" evidence="2">
    <location>
        <begin position="797"/>
        <end position="868"/>
    </location>
</feature>
<feature type="compositionally biased region" description="Basic and acidic residues" evidence="2">
    <location>
        <begin position="2617"/>
        <end position="2635"/>
    </location>
</feature>
<feature type="compositionally biased region" description="Basic and acidic residues" evidence="2">
    <location>
        <begin position="559"/>
        <end position="576"/>
    </location>
</feature>
<feature type="region of interest" description="Disordered" evidence="2">
    <location>
        <begin position="1120"/>
        <end position="1151"/>
    </location>
</feature>
<feature type="compositionally biased region" description="Basic and acidic residues" evidence="2">
    <location>
        <begin position="1380"/>
        <end position="1412"/>
    </location>
</feature>
<evidence type="ECO:0000313" key="5">
    <source>
        <dbReference type="EMBL" id="KFH00388.1"/>
    </source>
</evidence>
<dbReference type="InterPro" id="IPR039164">
    <property type="entry name" value="UBR1-like"/>
</dbReference>
<feature type="region of interest" description="Disordered" evidence="2">
    <location>
        <begin position="1681"/>
        <end position="1741"/>
    </location>
</feature>
<comment type="similarity">
    <text evidence="1">Belongs to the E3 ubiquitin-protein ligase UBR1-like family.</text>
</comment>
<dbReference type="GO" id="GO:0000151">
    <property type="term" value="C:ubiquitin ligase complex"/>
    <property type="evidence" value="ECO:0007669"/>
    <property type="project" value="TreeGrafter"/>
</dbReference>
<feature type="compositionally biased region" description="Basic and acidic residues" evidence="2">
    <location>
        <begin position="1840"/>
        <end position="1852"/>
    </location>
</feature>
<feature type="compositionally biased region" description="Basic and acidic residues" evidence="2">
    <location>
        <begin position="1022"/>
        <end position="1040"/>
    </location>
</feature>
<feature type="region of interest" description="Disordered" evidence="2">
    <location>
        <begin position="1772"/>
        <end position="1994"/>
    </location>
</feature>
<keyword evidence="1" id="KW-0862">Zinc</keyword>
<dbReference type="VEuPathDB" id="ToxoDB:TGVAND_295658B"/>
<feature type="region of interest" description="Disordered" evidence="2">
    <location>
        <begin position="2404"/>
        <end position="2496"/>
    </location>
</feature>
<evidence type="ECO:0000256" key="1">
    <source>
        <dbReference type="RuleBase" id="RU366018"/>
    </source>
</evidence>
<gene>
    <name evidence="5" type="ORF">TGVAND_295658B</name>
</gene>
<keyword evidence="3" id="KW-0732">Signal</keyword>
<name>A0A086PJ56_TOXGO</name>
<dbReference type="OrthoDB" id="26387at2759"/>
<evidence type="ECO:0000313" key="6">
    <source>
        <dbReference type="Proteomes" id="UP000028840"/>
    </source>
</evidence>
<keyword evidence="1" id="KW-0808">Transferase</keyword>
<evidence type="ECO:0000256" key="3">
    <source>
        <dbReference type="SAM" id="SignalP"/>
    </source>
</evidence>
<dbReference type="GO" id="GO:0061630">
    <property type="term" value="F:ubiquitin protein ligase activity"/>
    <property type="evidence" value="ECO:0007669"/>
    <property type="project" value="UniProtKB-UniRule"/>
</dbReference>
<feature type="compositionally biased region" description="Low complexity" evidence="2">
    <location>
        <begin position="1882"/>
        <end position="1912"/>
    </location>
</feature>
<sequence>MWTLPPLSVFLYLSLSSSCFALRFFPRPPPRPRFRPSPVCPPFAQFNAARDSFSPLCLRYAFLLRRQIVQLLATQPCTLSRLERAVGRSGRLHPSFASLLEELTTSTVCSRRGASGAAVPQIRSSRALLGAAGQASSAPLLRLKKESWKCFDAFGASERLIAAGVSRKREHLGNARADMQVAEEEALRHPEAPLLWPSRAAGDMAPEFFHMQDLLVDALVGDDEHHLLFRLLLQLLQAKNRGPDFLASPSSPATGSSTTPQPAAASNNVACVSHVSPSSSLSSSSPESSSSSPAPSSIPSSSSSCGAFLHDPVCSALKLLDALAQARRRGEEGPRAETQRLEGDAKCGVIPPVFLRCLRSEVERLHEAESTFAEVRRYCRTLLSRLPVSDCKPKAGGTSQSDEAVADAAQGAGREPHAPEVSETPGVVGGLAAGPCGARGDGSEARAGQPRPTEETAPGAEDSKEDAGLSEGARKQRQMLLTMQQRQRDFHSFLEDADMLSESDAEEDSGAGMAESCRDRQVEVDAEIGEEGGAARRPTPVHPSRGGDTSGVNASLHSTFERVSSREGDTREETLSRGETSLPVSPSLSPLVAGPAASLAVSPVSVQRSSPKPLPHKLSLQRRQLLTKEEEEMRCGVCLEGHTVARPLALLGHLSQTNMLRRFAQKGRGSLPASHPAFNSCGHVAHVSCLRALQETGVSGRGTRNGDDRPGGTPEAMEPRAEGRPEEPAGRERRAPWAPRRAEEGERRSRDKQRFSAFACPTCRRIGNCFLVYVPRTSLTVDGSVKAWPREGELAVEGGAASPLQGGRQDGDSGPHKSDKKRSRTEGDEAARDLSGVDKPRRKKRDSSCLAGREASKEQVTEEEKENENRVQSLGCAGCCSSGSPTSLWGCWCRRTPLADANLSRSPTSNASERRETPGASLTIREEIKPTNSLLRPANATSPSCPLSSCIPTSSVSSSPSASSSFSPSCSSFSVGGRFAWYGVWRPSIGVGVGRARRPAACQEARWLRRQNVPQGGAQQRRPRENGDRETGERDRREGLDVDEEAEMAPDTSSQSSPENHKDAGDASLPTGVERATDEDSSFSQEGDYFPADAIADSEVEEAKAKTRFYPVGAANPVPGVDLEMPRRGPARRGLTERSTRRRLRRREREGSPALACLGDSDILNDSLDSDDAAGHSRISYGALCDACQFRNRFFRLHAFPERDGTKALLWGDCGAVQGPTQKEVDTLLCKRRNGGPIHPDFFIAAWRSIERLGHISWVSRLDSAEAFLDSAISAFASSSSRRLPSRAAYTVGSPPWRELRELHFLPFYPCPSNWNLPPHPAASQVTHAFFNFHTTFCDPTRRRREGPAHVSARARTSGDSSLRRPGDAGLTGRRRRDRERRGRGERERDEQERDEREREEREREEQERELATHSLLNDATFFTLFAAARLGQASEDRMGPIERRDGSASEGGLDARALLGASVAAFGRTNALRALPSERSNDARGGAPPGPVADPLRQRRPRDPGAREESRNVWEAQSRAPATPLPLCPDCGGVRVAQLKRRTEEMPQFAKKALSASVVNRLSPCMCWTVDELSAWRGAGAGMHLEVLEWCAYTSVLLQSSVEAPGGREEASAPFCEETEPWVQVVRNCFLLDAFPARCFAWLADITCFGYWSAGNRFPRSYLQLATTALTAEQEERQCRARAAQRARRQRRKRGNEGQGDALTATRVGGDSARTPHSDDDQKSGEKKVGESGHGASSSAASSFPGLLSSFFAPSSFAALSGRKDQQSEAAAAPAGCAAQRQGSSPVEGLESVSCESAATSGTDEEESRCSCSSGESEGSLWGEESSLTAADDEESDGLEARRARLREHLRQLHWLPRGPKKQKRYLSASAARRATKDSRFSPFSSSSVSSSVSSSRSSSRSSSVSSSSFDSEGEVSAGAGGRRANGSRRRSREEHLSEEERSCEGAGDAEGQSEARCARRGQTKKRDETEWVGRPRGVLQRRRKARRNEQCHEADRQRLRSLQIEERCPVWEVGLDRKFLLFNPWACDVKGEFLKAFFSRVLKTPAQIKMRLSELLCIRALQIANDVLVDEAGDVFASQFPSSAPSTPTDTLSLPIEHPVHRHAFAAFWRDWLQPWEESGDLPGTLSESLSWYGFSFLERLAELRGTLGSRDGSDKAPSSAPDASRASVHTFPSQASVCSPAAAAVSRHFSSVPLPSEFPPPTLTEVEKENLAVSSRYLSQCAPDCSKEGVQWVYRACRRGGDLSSFSAILEEEVSQGDARSASPQSEDARQTCPASGALGLSEKLPARPLAPGAASFSAKETPPLAAVSPIYGALANGVACKAEQNKEINSTPLLGASGPAYAGPDRLHRLDRLLGDGKTREVFWKLLAGKLPQRPSLLSLLQRHGGAETCGVLGKAAAANGEGAERGEKSAARRSATAAGDRRRWRGQSRRGEEGRDKKERDKAAAEDGRSPVSVDAQQGVEEKESPLQAEDERRGAVRGKGSEKGQMRRHEDTSSLLAAWLQARAGSLPELFEALTWQLMRRECLRFGPHVASPKARGCCASEEATSRLGSTQNGDAVDVRGLDSVASEGEEAGRRPSVGGESFAKKRHEKGQEERCVAFERPRATASSPADQRRGREACGDAAERETSRKRCRGNNVSDEGGVLGSLASEGDASLYPSGPLCWACFTAPEAEVRDYVQELWRRFESRFVVAMTSFLRFAVWLISPVWRLDPTLLSRLRASLRDPPGEAQLRLLLHILHLPLRFEERLDPRAAGRDTGEEKREKKRGNKETKGEKEQNSMGGTKRKSSAHCLRGGRDVKTMRGEEERCGDERKTAPHTAEASGVEADATRGKSVFSVPKPTVLSTVCRLVFSPVVVEGAAAATERRVDLSPPGTDNLKLLPLHLPTDFLDLLRQTLLRKCPHCGDSPEHKALCLVCGAVVCVGSSCCKEEGSSRDAAWGECMLHAHTCGGGSGLFLLVEQSMLFAVDGSSWFPLESVYVDDGGESDPRLRRGLGRLTLHEPCARQLSWLLMNGRLLPFVSRSYIRPFSLSDAMTVRWP</sequence>
<feature type="region of interest" description="Disordered" evidence="2">
    <location>
        <begin position="698"/>
        <end position="753"/>
    </location>
</feature>
<keyword evidence="1" id="KW-0863">Zinc-finger</keyword>
<dbReference type="InterPro" id="IPR044046">
    <property type="entry name" value="E3_ligase_UBR-like_C"/>
</dbReference>
<feature type="compositionally biased region" description="Basic and acidic residues" evidence="2">
    <location>
        <begin position="717"/>
        <end position="753"/>
    </location>
</feature>
<comment type="pathway">
    <text evidence="1">Protein modification; protein ubiquitination.</text>
</comment>
<reference evidence="5 6" key="2">
    <citation type="journal article" date="2015" name="Eukaryot. Cell">
        <title>Genetic mapping reveals that sinefungin resistance in Toxoplasma gondii is controlled by a putative amino acid transporter locus that can be used as a negative selectable marker.</title>
        <authorList>
            <person name="Behnke M.S."/>
            <person name="Khan A."/>
            <person name="Sibley L.D."/>
        </authorList>
    </citation>
    <scope>NUCLEOTIDE SEQUENCE [LARGE SCALE GENOMIC DNA]</scope>
    <source>
        <strain evidence="5 6">VAND</strain>
    </source>
</reference>
<feature type="region of interest" description="Disordered" evidence="2">
    <location>
        <begin position="246"/>
        <end position="297"/>
    </location>
</feature>
<feature type="region of interest" description="Disordered" evidence="2">
    <location>
        <begin position="1475"/>
        <end position="1522"/>
    </location>
</feature>
<feature type="compositionally biased region" description="Basic and acidic residues" evidence="2">
    <location>
        <begin position="2434"/>
        <end position="2454"/>
    </location>
</feature>
<dbReference type="GO" id="GO:0005737">
    <property type="term" value="C:cytoplasm"/>
    <property type="evidence" value="ECO:0007669"/>
    <property type="project" value="TreeGrafter"/>
</dbReference>
<feature type="chain" id="PRO_5001813401" description="E3 ubiquitin-protein ligase" evidence="3">
    <location>
        <begin position="22"/>
        <end position="3043"/>
    </location>
</feature>
<feature type="compositionally biased region" description="Low complexity" evidence="2">
    <location>
        <begin position="247"/>
        <end position="266"/>
    </location>
</feature>
<comment type="caution">
    <text evidence="5">The sequence shown here is derived from an EMBL/GenBank/DDBJ whole genome shotgun (WGS) entry which is preliminary data.</text>
</comment>
<feature type="region of interest" description="Disordered" evidence="2">
    <location>
        <begin position="2756"/>
        <end position="2830"/>
    </location>
</feature>
<feature type="compositionally biased region" description="Basic and acidic residues" evidence="2">
    <location>
        <begin position="1502"/>
        <end position="1513"/>
    </location>
</feature>
<reference evidence="5 6" key="1">
    <citation type="submission" date="2014-08" db="EMBL/GenBank/DDBJ databases">
        <authorList>
            <person name="Sibley D."/>
            <person name="Venepally P."/>
            <person name="Karamycheva S."/>
            <person name="Hadjithomas M."/>
            <person name="Khan A."/>
            <person name="Brunk B."/>
            <person name="Roos D."/>
            <person name="Caler E."/>
            <person name="Lorenzi H."/>
        </authorList>
    </citation>
    <scope>NUCLEOTIDE SEQUENCE [LARGE SCALE GENOMIC DNA]</scope>
    <source>
        <strain evidence="5 6">VAND</strain>
    </source>
</reference>
<accession>A0A086PJ56</accession>
<feature type="region of interest" description="Disordered" evidence="2">
    <location>
        <begin position="2571"/>
        <end position="2641"/>
    </location>
</feature>
<keyword evidence="1" id="KW-0479">Metal-binding</keyword>